<evidence type="ECO:0000313" key="6">
    <source>
        <dbReference type="Proteomes" id="UP000611554"/>
    </source>
</evidence>
<dbReference type="InterPro" id="IPR050194">
    <property type="entry name" value="Glycosyltransferase_grp1"/>
</dbReference>
<name>A0ABQ2QI40_9ACTN</name>
<keyword evidence="2" id="KW-0808">Transferase</keyword>
<dbReference type="SUPFAM" id="SSF53756">
    <property type="entry name" value="UDP-Glycosyltransferase/glycogen phosphorylase"/>
    <property type="match status" value="1"/>
</dbReference>
<accession>A0ABQ2QI40</accession>
<evidence type="ECO:0000256" key="1">
    <source>
        <dbReference type="ARBA" id="ARBA00022676"/>
    </source>
</evidence>
<evidence type="ECO:0000259" key="3">
    <source>
        <dbReference type="Pfam" id="PF00534"/>
    </source>
</evidence>
<organism evidence="5 6">
    <name type="scientific">Streptosporangium pseudovulgare</name>
    <dbReference type="NCBI Taxonomy" id="35765"/>
    <lineage>
        <taxon>Bacteria</taxon>
        <taxon>Bacillati</taxon>
        <taxon>Actinomycetota</taxon>
        <taxon>Actinomycetes</taxon>
        <taxon>Streptosporangiales</taxon>
        <taxon>Streptosporangiaceae</taxon>
        <taxon>Streptosporangium</taxon>
    </lineage>
</organism>
<dbReference type="Proteomes" id="UP000611554">
    <property type="component" value="Unassembled WGS sequence"/>
</dbReference>
<keyword evidence="6" id="KW-1185">Reference proteome</keyword>
<sequence>MSYRVPPERGGKERHVDCLTREQLGRGHEVALAFRRGSTVPEGAAVLPLRPTVLSRALATRSDVLAFAAEVAHALRHAGRADLVHLHGDHVEAAVLGPFCRRRGVPLVLTVHGALSRRHHRVARRALGAVDAFIALGSRPARDLVELGADPRRVLTMSSGLDLAGMPRPGPPAAREPGLVVSVGSLDPVKNHDLVIEAVRLVRRTRPEVRLVIAGDGPERSRLSRLSEAGGPIELAGPLSRDEVYGLLRRAQVFVLASRRLPGKGEGVPTAALEALALGTPVVLSSEASLDPVVRDGGAYRTFESGSLDGLVSALGAVLDDEEARDRMSARGPRAVADLGWPAVASRVEEWYRVALDTALDAAPDAARPGGGR</sequence>
<dbReference type="PANTHER" id="PTHR45947">
    <property type="entry name" value="SULFOQUINOVOSYL TRANSFERASE SQD2"/>
    <property type="match status" value="1"/>
</dbReference>
<dbReference type="Pfam" id="PF00534">
    <property type="entry name" value="Glycos_transf_1"/>
    <property type="match status" value="1"/>
</dbReference>
<evidence type="ECO:0000313" key="5">
    <source>
        <dbReference type="EMBL" id="GGP82644.1"/>
    </source>
</evidence>
<reference evidence="6" key="1">
    <citation type="journal article" date="2019" name="Int. J. Syst. Evol. Microbiol.">
        <title>The Global Catalogue of Microorganisms (GCM) 10K type strain sequencing project: providing services to taxonomists for standard genome sequencing and annotation.</title>
        <authorList>
            <consortium name="The Broad Institute Genomics Platform"/>
            <consortium name="The Broad Institute Genome Sequencing Center for Infectious Disease"/>
            <person name="Wu L."/>
            <person name="Ma J."/>
        </authorList>
    </citation>
    <scope>NUCLEOTIDE SEQUENCE [LARGE SCALE GENOMIC DNA]</scope>
    <source>
        <strain evidence="6">JCM 3115</strain>
    </source>
</reference>
<comment type="caution">
    <text evidence="5">The sequence shown here is derived from an EMBL/GenBank/DDBJ whole genome shotgun (WGS) entry which is preliminary data.</text>
</comment>
<dbReference type="CDD" id="cd03801">
    <property type="entry name" value="GT4_PimA-like"/>
    <property type="match status" value="1"/>
</dbReference>
<dbReference type="InterPro" id="IPR028098">
    <property type="entry name" value="Glyco_trans_4-like_N"/>
</dbReference>
<evidence type="ECO:0000259" key="4">
    <source>
        <dbReference type="Pfam" id="PF13439"/>
    </source>
</evidence>
<dbReference type="Gene3D" id="3.40.50.2000">
    <property type="entry name" value="Glycogen Phosphorylase B"/>
    <property type="match status" value="2"/>
</dbReference>
<feature type="domain" description="Glycosyl transferase family 1" evidence="3">
    <location>
        <begin position="175"/>
        <end position="333"/>
    </location>
</feature>
<protein>
    <recommendedName>
        <fullName evidence="7">Glycosyltransferase family 1 protein</fullName>
    </recommendedName>
</protein>
<proteinExistence type="predicted"/>
<evidence type="ECO:0000256" key="2">
    <source>
        <dbReference type="ARBA" id="ARBA00022679"/>
    </source>
</evidence>
<gene>
    <name evidence="5" type="ORF">GCM10010140_09300</name>
</gene>
<dbReference type="PANTHER" id="PTHR45947:SF3">
    <property type="entry name" value="SULFOQUINOVOSYL TRANSFERASE SQD2"/>
    <property type="match status" value="1"/>
</dbReference>
<evidence type="ECO:0008006" key="7">
    <source>
        <dbReference type="Google" id="ProtNLM"/>
    </source>
</evidence>
<feature type="domain" description="Glycosyltransferase subfamily 4-like N-terminal" evidence="4">
    <location>
        <begin position="10"/>
        <end position="163"/>
    </location>
</feature>
<dbReference type="EMBL" id="BMQJ01000002">
    <property type="protein sequence ID" value="GGP82644.1"/>
    <property type="molecule type" value="Genomic_DNA"/>
</dbReference>
<keyword evidence="1" id="KW-0328">Glycosyltransferase</keyword>
<dbReference type="InterPro" id="IPR001296">
    <property type="entry name" value="Glyco_trans_1"/>
</dbReference>
<dbReference type="Pfam" id="PF13439">
    <property type="entry name" value="Glyco_transf_4"/>
    <property type="match status" value="1"/>
</dbReference>